<dbReference type="AlphaFoldDB" id="A0A3B0V6J8"/>
<gene>
    <name evidence="1" type="ORF">MNBD_CHLOROFLEXI01-3396</name>
</gene>
<evidence type="ECO:0008006" key="2">
    <source>
        <dbReference type="Google" id="ProtNLM"/>
    </source>
</evidence>
<dbReference type="InterPro" id="IPR015946">
    <property type="entry name" value="KH_dom-like_a/b"/>
</dbReference>
<proteinExistence type="inferred from homology"/>
<organism evidence="1">
    <name type="scientific">hydrothermal vent metagenome</name>
    <dbReference type="NCBI Taxonomy" id="652676"/>
    <lineage>
        <taxon>unclassified sequences</taxon>
        <taxon>metagenomes</taxon>
        <taxon>ecological metagenomes</taxon>
    </lineage>
</organism>
<dbReference type="InterPro" id="IPR020053">
    <property type="entry name" value="Ribosome-bd_factorA_CS"/>
</dbReference>
<dbReference type="GO" id="GO:0005829">
    <property type="term" value="C:cytosol"/>
    <property type="evidence" value="ECO:0007669"/>
    <property type="project" value="TreeGrafter"/>
</dbReference>
<name>A0A3B0V6J8_9ZZZZ</name>
<dbReference type="GO" id="GO:0006364">
    <property type="term" value="P:rRNA processing"/>
    <property type="evidence" value="ECO:0007669"/>
    <property type="project" value="InterPro"/>
</dbReference>
<dbReference type="InterPro" id="IPR023799">
    <property type="entry name" value="RbfA_dom_sf"/>
</dbReference>
<protein>
    <recommendedName>
        <fullName evidence="2">Ribosome-binding factor A</fullName>
    </recommendedName>
</protein>
<dbReference type="GO" id="GO:0043024">
    <property type="term" value="F:ribosomal small subunit binding"/>
    <property type="evidence" value="ECO:0007669"/>
    <property type="project" value="TreeGrafter"/>
</dbReference>
<evidence type="ECO:0000313" key="1">
    <source>
        <dbReference type="EMBL" id="VAW36550.1"/>
    </source>
</evidence>
<reference evidence="1" key="1">
    <citation type="submission" date="2018-06" db="EMBL/GenBank/DDBJ databases">
        <authorList>
            <person name="Zhirakovskaya E."/>
        </authorList>
    </citation>
    <scope>NUCLEOTIDE SEQUENCE</scope>
</reference>
<dbReference type="InterPro" id="IPR000238">
    <property type="entry name" value="RbfA"/>
</dbReference>
<dbReference type="PANTHER" id="PTHR33515:SF1">
    <property type="entry name" value="RIBOSOME-BINDING FACTOR A, CHLOROPLASTIC-RELATED"/>
    <property type="match status" value="1"/>
</dbReference>
<sequence length="124" mass="14393">MSKIRQQRTAEQLRMILSQLFLRELSDPRLHGLTITNLKIDRELEHADVFVNALGDESRKQEVMKALSSAEGFLRHELSSRVRLRKVPQLHFHWDPTLAHIQEVESILNNLEIPPADDEPPQDL</sequence>
<dbReference type="HAMAP" id="MF_00003">
    <property type="entry name" value="RbfA"/>
    <property type="match status" value="1"/>
</dbReference>
<dbReference type="NCBIfam" id="TIGR00082">
    <property type="entry name" value="rbfA"/>
    <property type="match status" value="1"/>
</dbReference>
<accession>A0A3B0V6J8</accession>
<dbReference type="EMBL" id="UOEU01000630">
    <property type="protein sequence ID" value="VAW36550.1"/>
    <property type="molecule type" value="Genomic_DNA"/>
</dbReference>
<dbReference type="Pfam" id="PF02033">
    <property type="entry name" value="RBFA"/>
    <property type="match status" value="1"/>
</dbReference>
<dbReference type="PROSITE" id="PS01319">
    <property type="entry name" value="RBFA"/>
    <property type="match status" value="1"/>
</dbReference>
<dbReference type="Gene3D" id="3.30.300.20">
    <property type="match status" value="1"/>
</dbReference>
<dbReference type="PANTHER" id="PTHR33515">
    <property type="entry name" value="RIBOSOME-BINDING FACTOR A, CHLOROPLASTIC-RELATED"/>
    <property type="match status" value="1"/>
</dbReference>
<dbReference type="SUPFAM" id="SSF89919">
    <property type="entry name" value="Ribosome-binding factor A, RbfA"/>
    <property type="match status" value="1"/>
</dbReference>